<dbReference type="EMBL" id="CP051167">
    <property type="protein sequence ID" value="QIZ69382.1"/>
    <property type="molecule type" value="Genomic_DNA"/>
</dbReference>
<dbReference type="SUPFAM" id="SSF50129">
    <property type="entry name" value="GroES-like"/>
    <property type="match status" value="1"/>
</dbReference>
<dbReference type="InterPro" id="IPR036291">
    <property type="entry name" value="NAD(P)-bd_dom_sf"/>
</dbReference>
<dbReference type="Pfam" id="PF08240">
    <property type="entry name" value="ADH_N"/>
    <property type="match status" value="1"/>
</dbReference>
<dbReference type="SUPFAM" id="SSF51735">
    <property type="entry name" value="NAD(P)-binding Rossmann-fold domains"/>
    <property type="match status" value="1"/>
</dbReference>
<gene>
    <name evidence="6" type="ORF">HCG48_01275</name>
</gene>
<dbReference type="InterPro" id="IPR002328">
    <property type="entry name" value="ADH_Zn_CS"/>
</dbReference>
<name>A0A6H1TS09_9CYAN</name>
<dbReference type="Gene3D" id="3.90.180.10">
    <property type="entry name" value="Medium-chain alcohol dehydrogenases, catalytic domain"/>
    <property type="match status" value="1"/>
</dbReference>
<evidence type="ECO:0000256" key="2">
    <source>
        <dbReference type="ARBA" id="ARBA00022833"/>
    </source>
</evidence>
<dbReference type="InterPro" id="IPR011032">
    <property type="entry name" value="GroES-like_sf"/>
</dbReference>
<keyword evidence="7" id="KW-1185">Reference proteome</keyword>
<dbReference type="Proteomes" id="UP000500857">
    <property type="component" value="Chromosome"/>
</dbReference>
<dbReference type="PANTHER" id="PTHR43401:SF2">
    <property type="entry name" value="L-THREONINE 3-DEHYDROGENASE"/>
    <property type="match status" value="1"/>
</dbReference>
<dbReference type="InterPro" id="IPR020843">
    <property type="entry name" value="ER"/>
</dbReference>
<dbReference type="GO" id="GO:0008270">
    <property type="term" value="F:zinc ion binding"/>
    <property type="evidence" value="ECO:0007669"/>
    <property type="project" value="InterPro"/>
</dbReference>
<evidence type="ECO:0000256" key="4">
    <source>
        <dbReference type="RuleBase" id="RU361277"/>
    </source>
</evidence>
<evidence type="ECO:0000256" key="1">
    <source>
        <dbReference type="ARBA" id="ARBA00022723"/>
    </source>
</evidence>
<keyword evidence="1 4" id="KW-0479">Metal-binding</keyword>
<keyword evidence="3" id="KW-0560">Oxidoreductase</keyword>
<sequence>MKAQVFRGVNQLSYEEVPIPELEADEVLVRVKVVGLCQSDIKKICYPLYEPPRIFGHEMAGVIAKMGDEVEGWELGQRVAVMHHIPCMRCAYCLNDNFSMCDTYKNVTTTAGFAPSGGGFAEYVKVPGHIVRNGGLIPIPDGVTFEQASFVEPTNCCLKAIKKAGVQAGDTVLVTGAGPIGLMFVMLLRYFGARAIATDLIPSRIEKAFEVGAEAALDARDPDLPQKVQKLTAGLGVDLSLLAVPSEKAFFQALDCTRKGGKILFFAEFPDEVEIPLNPNILYRREIDLMGSYSSSYRLQNLAAQIVFEKRIDVDKLVSDKYDLSQLSGAVARAIQPNPETYKILLESGGRD</sequence>
<dbReference type="GO" id="GO:0016491">
    <property type="term" value="F:oxidoreductase activity"/>
    <property type="evidence" value="ECO:0007669"/>
    <property type="project" value="UniProtKB-KW"/>
</dbReference>
<dbReference type="InterPro" id="IPR013149">
    <property type="entry name" value="ADH-like_C"/>
</dbReference>
<evidence type="ECO:0000259" key="5">
    <source>
        <dbReference type="SMART" id="SM00829"/>
    </source>
</evidence>
<reference evidence="6 7" key="1">
    <citation type="submission" date="2020-04" db="EMBL/GenBank/DDBJ databases">
        <authorList>
            <person name="Basu S."/>
            <person name="Maruthanayagam V."/>
            <person name="Chakraborty S."/>
            <person name="Pramanik A."/>
            <person name="Mukherjee J."/>
            <person name="Brink B."/>
        </authorList>
    </citation>
    <scope>NUCLEOTIDE SEQUENCE [LARGE SCALE GENOMIC DNA]</scope>
    <source>
        <strain evidence="6 7">AP17</strain>
    </source>
</reference>
<evidence type="ECO:0000313" key="6">
    <source>
        <dbReference type="EMBL" id="QIZ69382.1"/>
    </source>
</evidence>
<accession>A0A6H1TS09</accession>
<feature type="domain" description="Enoyl reductase (ER)" evidence="5">
    <location>
        <begin position="8"/>
        <end position="346"/>
    </location>
</feature>
<evidence type="ECO:0000256" key="3">
    <source>
        <dbReference type="ARBA" id="ARBA00023002"/>
    </source>
</evidence>
<dbReference type="AlphaFoldDB" id="A0A6H1TS09"/>
<proteinExistence type="inferred from homology"/>
<comment type="similarity">
    <text evidence="4">Belongs to the zinc-containing alcohol dehydrogenase family.</text>
</comment>
<dbReference type="RefSeq" id="WP_168567539.1">
    <property type="nucleotide sequence ID" value="NZ_CP051167.1"/>
</dbReference>
<dbReference type="KEGG" id="oxy:HCG48_01275"/>
<dbReference type="PANTHER" id="PTHR43401">
    <property type="entry name" value="L-THREONINE 3-DEHYDROGENASE"/>
    <property type="match status" value="1"/>
</dbReference>
<dbReference type="Gene3D" id="3.40.50.720">
    <property type="entry name" value="NAD(P)-binding Rossmann-like Domain"/>
    <property type="match status" value="1"/>
</dbReference>
<comment type="cofactor">
    <cofactor evidence="4">
        <name>Zn(2+)</name>
        <dbReference type="ChEBI" id="CHEBI:29105"/>
    </cofactor>
</comment>
<evidence type="ECO:0000313" key="7">
    <source>
        <dbReference type="Proteomes" id="UP000500857"/>
    </source>
</evidence>
<dbReference type="InterPro" id="IPR050129">
    <property type="entry name" value="Zn_alcohol_dh"/>
</dbReference>
<dbReference type="InterPro" id="IPR013154">
    <property type="entry name" value="ADH-like_N"/>
</dbReference>
<dbReference type="Pfam" id="PF00107">
    <property type="entry name" value="ADH_zinc_N"/>
    <property type="match status" value="1"/>
</dbReference>
<protein>
    <submittedName>
        <fullName evidence="6">Alcohol dehydrogenase catalytic domain-containing protein</fullName>
    </submittedName>
</protein>
<dbReference type="CDD" id="cd08235">
    <property type="entry name" value="iditol_2_DH_like"/>
    <property type="match status" value="1"/>
</dbReference>
<keyword evidence="2 4" id="KW-0862">Zinc</keyword>
<dbReference type="SMART" id="SM00829">
    <property type="entry name" value="PKS_ER"/>
    <property type="match status" value="1"/>
</dbReference>
<organism evidence="6 7">
    <name type="scientific">Oxynema aestuarii AP17</name>
    <dbReference type="NCBI Taxonomy" id="2064643"/>
    <lineage>
        <taxon>Bacteria</taxon>
        <taxon>Bacillati</taxon>
        <taxon>Cyanobacteriota</taxon>
        <taxon>Cyanophyceae</taxon>
        <taxon>Oscillatoriophycideae</taxon>
        <taxon>Oscillatoriales</taxon>
        <taxon>Oscillatoriaceae</taxon>
        <taxon>Oxynema</taxon>
        <taxon>Oxynema aestuarii</taxon>
    </lineage>
</organism>
<dbReference type="PROSITE" id="PS00059">
    <property type="entry name" value="ADH_ZINC"/>
    <property type="match status" value="1"/>
</dbReference>